<dbReference type="PANTHER" id="PTHR33175:SF5">
    <property type="entry name" value="INTEGRATION HOST FACTOR SUBUNIT BETA"/>
    <property type="match status" value="1"/>
</dbReference>
<dbReference type="RefSeq" id="WP_078277472.1">
    <property type="nucleotide sequence ID" value="NZ_MUXU01000079.1"/>
</dbReference>
<evidence type="ECO:0000256" key="3">
    <source>
        <dbReference type="RuleBase" id="RU003939"/>
    </source>
</evidence>
<keyword evidence="6" id="KW-1185">Reference proteome</keyword>
<dbReference type="Proteomes" id="UP000255279">
    <property type="component" value="Unassembled WGS sequence"/>
</dbReference>
<proteinExistence type="inferred from homology"/>
<dbReference type="CDD" id="cd13836">
    <property type="entry name" value="IHF_B"/>
    <property type="match status" value="1"/>
</dbReference>
<reference evidence="5 7" key="2">
    <citation type="submission" date="2018-06" db="EMBL/GenBank/DDBJ databases">
        <authorList>
            <consortium name="Pathogen Informatics"/>
            <person name="Doyle S."/>
        </authorList>
    </citation>
    <scope>NUCLEOTIDE SEQUENCE [LARGE SCALE GENOMIC DNA]</scope>
    <source>
        <strain evidence="5 7">NCTC10293</strain>
    </source>
</reference>
<comment type="similarity">
    <text evidence="1 3">Belongs to the bacterial histone-like protein family.</text>
</comment>
<dbReference type="PANTHER" id="PTHR33175">
    <property type="entry name" value="DNA-BINDING PROTEIN HU"/>
    <property type="match status" value="1"/>
</dbReference>
<reference evidence="4 6" key="1">
    <citation type="submission" date="2017-02" db="EMBL/GenBank/DDBJ databases">
        <title>Draft genome sequence of Moraxella caviae CCUG 355 type strain.</title>
        <authorList>
            <person name="Engstrom-Jakobsson H."/>
            <person name="Salva-Serra F."/>
            <person name="Thorell K."/>
            <person name="Gonzales-Siles L."/>
            <person name="Karlsson R."/>
            <person name="Boulund F."/>
            <person name="Engstrand L."/>
            <person name="Moore E."/>
        </authorList>
    </citation>
    <scope>NUCLEOTIDE SEQUENCE [LARGE SCALE GENOMIC DNA]</scope>
    <source>
        <strain evidence="4 6">CCUG 355</strain>
    </source>
</reference>
<dbReference type="Proteomes" id="UP000190435">
    <property type="component" value="Unassembled WGS sequence"/>
</dbReference>
<evidence type="ECO:0000313" key="6">
    <source>
        <dbReference type="Proteomes" id="UP000190435"/>
    </source>
</evidence>
<protein>
    <submittedName>
        <fullName evidence="4">Integration host factor subunit beta</fullName>
    </submittedName>
</protein>
<dbReference type="PROSITE" id="PS00045">
    <property type="entry name" value="HISTONE_LIKE"/>
    <property type="match status" value="1"/>
</dbReference>
<evidence type="ECO:0000313" key="7">
    <source>
        <dbReference type="Proteomes" id="UP000255279"/>
    </source>
</evidence>
<dbReference type="InterPro" id="IPR010992">
    <property type="entry name" value="IHF-like_DNA-bd_dom_sf"/>
</dbReference>
<organism evidence="4 6">
    <name type="scientific">Moraxella caviae</name>
    <dbReference type="NCBI Taxonomy" id="34060"/>
    <lineage>
        <taxon>Bacteria</taxon>
        <taxon>Pseudomonadati</taxon>
        <taxon>Pseudomonadota</taxon>
        <taxon>Gammaproteobacteria</taxon>
        <taxon>Moraxellales</taxon>
        <taxon>Moraxellaceae</taxon>
        <taxon>Moraxella</taxon>
    </lineage>
</organism>
<dbReference type="GO" id="GO:0030527">
    <property type="term" value="F:structural constituent of chromatin"/>
    <property type="evidence" value="ECO:0007669"/>
    <property type="project" value="InterPro"/>
</dbReference>
<dbReference type="OrthoDB" id="9804203at2"/>
<dbReference type="GO" id="GO:0003677">
    <property type="term" value="F:DNA binding"/>
    <property type="evidence" value="ECO:0007669"/>
    <property type="project" value="UniProtKB-KW"/>
</dbReference>
<dbReference type="SUPFAM" id="SSF47729">
    <property type="entry name" value="IHF-like DNA-binding proteins"/>
    <property type="match status" value="1"/>
</dbReference>
<gene>
    <name evidence="5" type="primary">ihfB</name>
    <name evidence="4" type="ORF">B0181_10675</name>
    <name evidence="5" type="ORF">NCTC10293_02413</name>
</gene>
<dbReference type="AlphaFoldDB" id="A0A1S9ZUW0"/>
<evidence type="ECO:0000313" key="5">
    <source>
        <dbReference type="EMBL" id="STZ14814.1"/>
    </source>
</evidence>
<keyword evidence="2" id="KW-0238">DNA-binding</keyword>
<dbReference type="InterPro" id="IPR020816">
    <property type="entry name" value="Histone-like_DNA-bd_CS"/>
</dbReference>
<dbReference type="PRINTS" id="PR01727">
    <property type="entry name" value="DNABINDINGHU"/>
</dbReference>
<evidence type="ECO:0000256" key="1">
    <source>
        <dbReference type="ARBA" id="ARBA00010529"/>
    </source>
</evidence>
<evidence type="ECO:0000256" key="2">
    <source>
        <dbReference type="ARBA" id="ARBA00023125"/>
    </source>
</evidence>
<dbReference type="EMBL" id="UGQE01000004">
    <property type="protein sequence ID" value="STZ14814.1"/>
    <property type="molecule type" value="Genomic_DNA"/>
</dbReference>
<name>A0A1S9ZUW0_9GAMM</name>
<dbReference type="Gene3D" id="4.10.520.10">
    <property type="entry name" value="IHF-like DNA-binding proteins"/>
    <property type="match status" value="1"/>
</dbReference>
<sequence>MQAQQAMNKSDLIANLSLACDDLTENVVDEAVREIIALMVDQLSHDGRVEVRGFGSFCLHHREARQARNPRTGESVMVEAKAVPHFKPGKALREAVNAIND</sequence>
<dbReference type="STRING" id="34060.B0181_10675"/>
<evidence type="ECO:0000313" key="4">
    <source>
        <dbReference type="EMBL" id="OOR87249.1"/>
    </source>
</evidence>
<dbReference type="EMBL" id="MUXU01000079">
    <property type="protein sequence ID" value="OOR87249.1"/>
    <property type="molecule type" value="Genomic_DNA"/>
</dbReference>
<dbReference type="InterPro" id="IPR000119">
    <property type="entry name" value="Hist_DNA-bd"/>
</dbReference>
<dbReference type="Pfam" id="PF00216">
    <property type="entry name" value="Bac_DNA_binding"/>
    <property type="match status" value="1"/>
</dbReference>
<dbReference type="SMART" id="SM00411">
    <property type="entry name" value="BHL"/>
    <property type="match status" value="1"/>
</dbReference>
<dbReference type="GO" id="GO:0005829">
    <property type="term" value="C:cytosol"/>
    <property type="evidence" value="ECO:0007669"/>
    <property type="project" value="TreeGrafter"/>
</dbReference>
<accession>A0A1S9ZUW0</accession>